<gene>
    <name evidence="2" type="ORF">JI435_078860</name>
</gene>
<keyword evidence="1" id="KW-0732">Signal</keyword>
<evidence type="ECO:0000256" key="1">
    <source>
        <dbReference type="SAM" id="SignalP"/>
    </source>
</evidence>
<accession>A0A7U2EU18</accession>
<feature type="signal peptide" evidence="1">
    <location>
        <begin position="1"/>
        <end position="17"/>
    </location>
</feature>
<name>A0A7U2EU18_PHANO</name>
<sequence>MKFFSLVSAMLFGLAAAAPTVTVDSELAKRQDGNNCVTCAVDGSTRCVPIGLDLCTSCVDGTVSFPMLNLESMRWSHCTYSVADEPITGSK</sequence>
<dbReference type="Proteomes" id="UP000663193">
    <property type="component" value="Chromosome 2"/>
</dbReference>
<evidence type="ECO:0000313" key="2">
    <source>
        <dbReference type="EMBL" id="QRC93070.1"/>
    </source>
</evidence>
<dbReference type="EMBL" id="CP069024">
    <property type="protein sequence ID" value="QRC93070.1"/>
    <property type="molecule type" value="Genomic_DNA"/>
</dbReference>
<organism evidence="2 3">
    <name type="scientific">Phaeosphaeria nodorum (strain SN15 / ATCC MYA-4574 / FGSC 10173)</name>
    <name type="common">Glume blotch fungus</name>
    <name type="synonym">Parastagonospora nodorum</name>
    <dbReference type="NCBI Taxonomy" id="321614"/>
    <lineage>
        <taxon>Eukaryota</taxon>
        <taxon>Fungi</taxon>
        <taxon>Dikarya</taxon>
        <taxon>Ascomycota</taxon>
        <taxon>Pezizomycotina</taxon>
        <taxon>Dothideomycetes</taxon>
        <taxon>Pleosporomycetidae</taxon>
        <taxon>Pleosporales</taxon>
        <taxon>Pleosporineae</taxon>
        <taxon>Phaeosphaeriaceae</taxon>
        <taxon>Parastagonospora</taxon>
    </lineage>
</organism>
<protein>
    <submittedName>
        <fullName evidence="2">Uncharacterized protein</fullName>
    </submittedName>
</protein>
<evidence type="ECO:0000313" key="3">
    <source>
        <dbReference type="Proteomes" id="UP000663193"/>
    </source>
</evidence>
<dbReference type="VEuPathDB" id="FungiDB:JI435_078860"/>
<proteinExistence type="predicted"/>
<dbReference type="AlphaFoldDB" id="A0A7U2EU18"/>
<reference evidence="3" key="1">
    <citation type="journal article" date="2021" name="BMC Genomics">
        <title>Chromosome-level genome assembly and manually-curated proteome of model necrotroph Parastagonospora nodorum Sn15 reveals a genome-wide trove of candidate effector homologs, and redundancy of virulence-related functions within an accessory chromosome.</title>
        <authorList>
            <person name="Bertazzoni S."/>
            <person name="Jones D.A.B."/>
            <person name="Phan H.T."/>
            <person name="Tan K.-C."/>
            <person name="Hane J.K."/>
        </authorList>
    </citation>
    <scope>NUCLEOTIDE SEQUENCE [LARGE SCALE GENOMIC DNA]</scope>
    <source>
        <strain evidence="3">SN15 / ATCC MYA-4574 / FGSC 10173)</strain>
    </source>
</reference>
<feature type="chain" id="PRO_5031238111" evidence="1">
    <location>
        <begin position="18"/>
        <end position="91"/>
    </location>
</feature>
<keyword evidence="3" id="KW-1185">Reference proteome</keyword>